<dbReference type="AlphaFoldDB" id="A0AA88T7N5"/>
<proteinExistence type="predicted"/>
<gene>
    <name evidence="1" type="ORF">Q7C36_003708</name>
</gene>
<accession>A0AA88T7N5</accession>
<name>A0AA88T7N5_TACVA</name>
<organism evidence="1 2">
    <name type="scientific">Tachysurus vachellii</name>
    <name type="common">Darkbarbel catfish</name>
    <name type="synonym">Pelteobagrus vachellii</name>
    <dbReference type="NCBI Taxonomy" id="175792"/>
    <lineage>
        <taxon>Eukaryota</taxon>
        <taxon>Metazoa</taxon>
        <taxon>Chordata</taxon>
        <taxon>Craniata</taxon>
        <taxon>Vertebrata</taxon>
        <taxon>Euteleostomi</taxon>
        <taxon>Actinopterygii</taxon>
        <taxon>Neopterygii</taxon>
        <taxon>Teleostei</taxon>
        <taxon>Ostariophysi</taxon>
        <taxon>Siluriformes</taxon>
        <taxon>Bagridae</taxon>
        <taxon>Tachysurus</taxon>
    </lineage>
</organism>
<dbReference type="Proteomes" id="UP001187315">
    <property type="component" value="Unassembled WGS sequence"/>
</dbReference>
<comment type="caution">
    <text evidence="1">The sequence shown here is derived from an EMBL/GenBank/DDBJ whole genome shotgun (WGS) entry which is preliminary data.</text>
</comment>
<dbReference type="EMBL" id="JAVHJS010000003">
    <property type="protein sequence ID" value="KAK2864554.1"/>
    <property type="molecule type" value="Genomic_DNA"/>
</dbReference>
<reference evidence="1" key="1">
    <citation type="submission" date="2023-08" db="EMBL/GenBank/DDBJ databases">
        <title>Pelteobagrus vachellii genome.</title>
        <authorList>
            <person name="Liu H."/>
        </authorList>
    </citation>
    <scope>NUCLEOTIDE SEQUENCE</scope>
    <source>
        <strain evidence="1">PRFRI_2022a</strain>
        <tissue evidence="1">Muscle</tissue>
    </source>
</reference>
<evidence type="ECO:0000313" key="2">
    <source>
        <dbReference type="Proteomes" id="UP001187315"/>
    </source>
</evidence>
<protein>
    <submittedName>
        <fullName evidence="1">Uncharacterized protein</fullName>
    </submittedName>
</protein>
<sequence>MESFGLVQRLISASGFIWEQIGRRTTGLFRVGWRKLKLELPQQIEQSITSHEQDFSFTVKQDVHHLLVKSHFNSGEDEEESSRCCLAARKGNEHDSVVQI</sequence>
<keyword evidence="2" id="KW-1185">Reference proteome</keyword>
<evidence type="ECO:0000313" key="1">
    <source>
        <dbReference type="EMBL" id="KAK2864554.1"/>
    </source>
</evidence>